<organism evidence="1 2">
    <name type="scientific">Micromonospora harpali</name>
    <dbReference type="NCBI Taxonomy" id="1490225"/>
    <lineage>
        <taxon>Bacteria</taxon>
        <taxon>Bacillati</taxon>
        <taxon>Actinomycetota</taxon>
        <taxon>Actinomycetes</taxon>
        <taxon>Micromonosporales</taxon>
        <taxon>Micromonosporaceae</taxon>
        <taxon>Micromonospora</taxon>
    </lineage>
</organism>
<keyword evidence="2" id="KW-1185">Reference proteome</keyword>
<evidence type="ECO:0000313" key="1">
    <source>
        <dbReference type="EMBL" id="MFC5946613.1"/>
    </source>
</evidence>
<dbReference type="EMBL" id="JBHSQQ010000948">
    <property type="protein sequence ID" value="MFC5946613.1"/>
    <property type="molecule type" value="Genomic_DNA"/>
</dbReference>
<protein>
    <submittedName>
        <fullName evidence="1">Uncharacterized protein</fullName>
    </submittedName>
</protein>
<name>A0ABW1HZ68_9ACTN</name>
<sequence length="61" mass="6431">MKYTGVLPEVPAVGDSSGADLTTVTNHLNAELANPMDIRGDDTYWTGKGLGRAARIAEIAE</sequence>
<dbReference type="Proteomes" id="UP001596207">
    <property type="component" value="Unassembled WGS sequence"/>
</dbReference>
<reference evidence="2" key="1">
    <citation type="journal article" date="2019" name="Int. J. Syst. Evol. Microbiol.">
        <title>The Global Catalogue of Microorganisms (GCM) 10K type strain sequencing project: providing services to taxonomists for standard genome sequencing and annotation.</title>
        <authorList>
            <consortium name="The Broad Institute Genomics Platform"/>
            <consortium name="The Broad Institute Genome Sequencing Center for Infectious Disease"/>
            <person name="Wu L."/>
            <person name="Ma J."/>
        </authorList>
    </citation>
    <scope>NUCLEOTIDE SEQUENCE [LARGE SCALE GENOMIC DNA]</scope>
    <source>
        <strain evidence="2">CGMCC 4.7173</strain>
    </source>
</reference>
<proteinExistence type="predicted"/>
<dbReference type="RefSeq" id="WP_377539841.1">
    <property type="nucleotide sequence ID" value="NZ_JBHSQQ010000948.1"/>
</dbReference>
<feature type="non-terminal residue" evidence="1">
    <location>
        <position position="61"/>
    </location>
</feature>
<evidence type="ECO:0000313" key="2">
    <source>
        <dbReference type="Proteomes" id="UP001596207"/>
    </source>
</evidence>
<gene>
    <name evidence="1" type="ORF">ACFPZ4_35260</name>
</gene>
<accession>A0ABW1HZ68</accession>
<comment type="caution">
    <text evidence="1">The sequence shown here is derived from an EMBL/GenBank/DDBJ whole genome shotgun (WGS) entry which is preliminary data.</text>
</comment>